<keyword evidence="1 6" id="KW-0597">Phosphoprotein</keyword>
<keyword evidence="4 7" id="KW-0238">DNA-binding</keyword>
<dbReference type="GO" id="GO:0000156">
    <property type="term" value="F:phosphorelay response regulator activity"/>
    <property type="evidence" value="ECO:0007669"/>
    <property type="project" value="TreeGrafter"/>
</dbReference>
<dbReference type="InterPro" id="IPR001789">
    <property type="entry name" value="Sig_transdc_resp-reg_receiver"/>
</dbReference>
<dbReference type="RefSeq" id="WP_076314057.1">
    <property type="nucleotide sequence ID" value="NZ_CP118101.1"/>
</dbReference>
<dbReference type="GO" id="GO:0032993">
    <property type="term" value="C:protein-DNA complex"/>
    <property type="evidence" value="ECO:0007669"/>
    <property type="project" value="TreeGrafter"/>
</dbReference>
<keyword evidence="3" id="KW-0805">Transcription regulation</keyword>
<dbReference type="InterPro" id="IPR016032">
    <property type="entry name" value="Sig_transdc_resp-reg_C-effctor"/>
</dbReference>
<dbReference type="InterPro" id="IPR036388">
    <property type="entry name" value="WH-like_DNA-bd_sf"/>
</dbReference>
<evidence type="ECO:0000256" key="7">
    <source>
        <dbReference type="PROSITE-ProRule" id="PRU01091"/>
    </source>
</evidence>
<dbReference type="PROSITE" id="PS50110">
    <property type="entry name" value="RESPONSE_REGULATORY"/>
    <property type="match status" value="1"/>
</dbReference>
<sequence>MKIMVIEDDVTIREMLGATVQRWGFEAVLCNDFDQVQQQYVKEQPHLVLLDINLPVYDGFYWCSRIREVSKVPIIFLSSRNTPMDMVMAINMGGDDYITKPFYDEILISKIKALLRRTYSYTDSVLNVIEHNGVILNLNDGKLLCGEQTAELTKNEFRILNLLMQNKGRIVSREKMMRRLWEDESFVDDNTLTVNMTRIRKKLMELGQNQFITTIKGEGYIIK</sequence>
<organism evidence="10 11">
    <name type="scientific">Paenibacillus urinalis</name>
    <dbReference type="NCBI Taxonomy" id="521520"/>
    <lineage>
        <taxon>Bacteria</taxon>
        <taxon>Bacillati</taxon>
        <taxon>Bacillota</taxon>
        <taxon>Bacilli</taxon>
        <taxon>Bacillales</taxon>
        <taxon>Paenibacillaceae</taxon>
        <taxon>Paenibacillus</taxon>
    </lineage>
</organism>
<name>A0AAX3MUE3_9BACL</name>
<evidence type="ECO:0000256" key="4">
    <source>
        <dbReference type="ARBA" id="ARBA00023125"/>
    </source>
</evidence>
<dbReference type="PROSITE" id="PS51755">
    <property type="entry name" value="OMPR_PHOB"/>
    <property type="match status" value="1"/>
</dbReference>
<keyword evidence="5" id="KW-0804">Transcription</keyword>
<feature type="domain" description="OmpR/PhoB-type" evidence="9">
    <location>
        <begin position="126"/>
        <end position="223"/>
    </location>
</feature>
<dbReference type="CDD" id="cd18159">
    <property type="entry name" value="REC_OmpR_NsrR-like"/>
    <property type="match status" value="1"/>
</dbReference>
<dbReference type="GO" id="GO:0000976">
    <property type="term" value="F:transcription cis-regulatory region binding"/>
    <property type="evidence" value="ECO:0007669"/>
    <property type="project" value="TreeGrafter"/>
</dbReference>
<proteinExistence type="predicted"/>
<evidence type="ECO:0000313" key="10">
    <source>
        <dbReference type="EMBL" id="WDH80499.1"/>
    </source>
</evidence>
<evidence type="ECO:0000259" key="8">
    <source>
        <dbReference type="PROSITE" id="PS50110"/>
    </source>
</evidence>
<dbReference type="SMART" id="SM00862">
    <property type="entry name" value="Trans_reg_C"/>
    <property type="match status" value="1"/>
</dbReference>
<dbReference type="PANTHER" id="PTHR48111:SF43">
    <property type="entry name" value="STAGE 0 SPORULATION PROTEIN A HOMOLOG"/>
    <property type="match status" value="1"/>
</dbReference>
<dbReference type="SUPFAM" id="SSF52172">
    <property type="entry name" value="CheY-like"/>
    <property type="match status" value="1"/>
</dbReference>
<dbReference type="Pfam" id="PF00486">
    <property type="entry name" value="Trans_reg_C"/>
    <property type="match status" value="1"/>
</dbReference>
<feature type="domain" description="Response regulatory" evidence="8">
    <location>
        <begin position="2"/>
        <end position="115"/>
    </location>
</feature>
<dbReference type="SMART" id="SM00448">
    <property type="entry name" value="REC"/>
    <property type="match status" value="1"/>
</dbReference>
<dbReference type="PANTHER" id="PTHR48111">
    <property type="entry name" value="REGULATOR OF RPOS"/>
    <property type="match status" value="1"/>
</dbReference>
<evidence type="ECO:0000313" key="11">
    <source>
        <dbReference type="Proteomes" id="UP001220962"/>
    </source>
</evidence>
<dbReference type="Gene3D" id="3.40.50.2300">
    <property type="match status" value="1"/>
</dbReference>
<accession>A0AAX3MUE3</accession>
<gene>
    <name evidence="10" type="ORF">PUW23_13070</name>
</gene>
<dbReference type="InterPro" id="IPR039420">
    <property type="entry name" value="WalR-like"/>
</dbReference>
<dbReference type="EMBL" id="CP118101">
    <property type="protein sequence ID" value="WDH80499.1"/>
    <property type="molecule type" value="Genomic_DNA"/>
</dbReference>
<dbReference type="SUPFAM" id="SSF46894">
    <property type="entry name" value="C-terminal effector domain of the bipartite response regulators"/>
    <property type="match status" value="1"/>
</dbReference>
<dbReference type="GO" id="GO:0006355">
    <property type="term" value="P:regulation of DNA-templated transcription"/>
    <property type="evidence" value="ECO:0007669"/>
    <property type="project" value="InterPro"/>
</dbReference>
<reference evidence="10" key="1">
    <citation type="submission" date="2023-02" db="EMBL/GenBank/DDBJ databases">
        <title>Pathogen: clinical or host-associated sample.</title>
        <authorList>
            <person name="Hergert J."/>
            <person name="Casey R."/>
            <person name="Wagner J."/>
            <person name="Young E.L."/>
            <person name="Oakeson K.F."/>
        </authorList>
    </citation>
    <scope>NUCLEOTIDE SEQUENCE</scope>
    <source>
        <strain evidence="10">2022CK-00830</strain>
    </source>
</reference>
<dbReference type="InterPro" id="IPR011006">
    <property type="entry name" value="CheY-like_superfamily"/>
</dbReference>
<dbReference type="Proteomes" id="UP001220962">
    <property type="component" value="Chromosome"/>
</dbReference>
<evidence type="ECO:0000256" key="3">
    <source>
        <dbReference type="ARBA" id="ARBA00023015"/>
    </source>
</evidence>
<dbReference type="AlphaFoldDB" id="A0AAX3MUE3"/>
<evidence type="ECO:0000259" key="9">
    <source>
        <dbReference type="PROSITE" id="PS51755"/>
    </source>
</evidence>
<dbReference type="InterPro" id="IPR001867">
    <property type="entry name" value="OmpR/PhoB-type_DNA-bd"/>
</dbReference>
<evidence type="ECO:0000256" key="5">
    <source>
        <dbReference type="ARBA" id="ARBA00023163"/>
    </source>
</evidence>
<feature type="modified residue" description="4-aspartylphosphate" evidence="6">
    <location>
        <position position="51"/>
    </location>
</feature>
<protein>
    <submittedName>
        <fullName evidence="10">Response regulator transcription factor</fullName>
    </submittedName>
</protein>
<dbReference type="Pfam" id="PF00072">
    <property type="entry name" value="Response_reg"/>
    <property type="match status" value="1"/>
</dbReference>
<keyword evidence="2" id="KW-0902">Two-component regulatory system</keyword>
<dbReference type="CDD" id="cd00383">
    <property type="entry name" value="trans_reg_C"/>
    <property type="match status" value="1"/>
</dbReference>
<feature type="DNA-binding region" description="OmpR/PhoB-type" evidence="7">
    <location>
        <begin position="126"/>
        <end position="223"/>
    </location>
</feature>
<evidence type="ECO:0000256" key="1">
    <source>
        <dbReference type="ARBA" id="ARBA00022553"/>
    </source>
</evidence>
<dbReference type="GO" id="GO:0005829">
    <property type="term" value="C:cytosol"/>
    <property type="evidence" value="ECO:0007669"/>
    <property type="project" value="TreeGrafter"/>
</dbReference>
<evidence type="ECO:0000256" key="6">
    <source>
        <dbReference type="PROSITE-ProRule" id="PRU00169"/>
    </source>
</evidence>
<dbReference type="Gene3D" id="1.10.10.10">
    <property type="entry name" value="Winged helix-like DNA-binding domain superfamily/Winged helix DNA-binding domain"/>
    <property type="match status" value="1"/>
</dbReference>
<evidence type="ECO:0000256" key="2">
    <source>
        <dbReference type="ARBA" id="ARBA00023012"/>
    </source>
</evidence>